<reference evidence="2 3" key="1">
    <citation type="submission" date="2020-08" db="EMBL/GenBank/DDBJ databases">
        <authorList>
            <person name="Koutsovoulos G."/>
            <person name="Danchin GJ E."/>
        </authorList>
    </citation>
    <scope>NUCLEOTIDE SEQUENCE [LARGE SCALE GENOMIC DNA]</scope>
</reference>
<protein>
    <submittedName>
        <fullName evidence="2">Uncharacterized protein</fullName>
    </submittedName>
</protein>
<evidence type="ECO:0000313" key="3">
    <source>
        <dbReference type="Proteomes" id="UP000580250"/>
    </source>
</evidence>
<evidence type="ECO:0000313" key="2">
    <source>
        <dbReference type="EMBL" id="CAD2151969.1"/>
    </source>
</evidence>
<keyword evidence="1" id="KW-0472">Membrane</keyword>
<organism evidence="2 3">
    <name type="scientific">Meloidogyne enterolobii</name>
    <name type="common">Root-knot nematode worm</name>
    <name type="synonym">Meloidogyne mayaguensis</name>
    <dbReference type="NCBI Taxonomy" id="390850"/>
    <lineage>
        <taxon>Eukaryota</taxon>
        <taxon>Metazoa</taxon>
        <taxon>Ecdysozoa</taxon>
        <taxon>Nematoda</taxon>
        <taxon>Chromadorea</taxon>
        <taxon>Rhabditida</taxon>
        <taxon>Tylenchina</taxon>
        <taxon>Tylenchomorpha</taxon>
        <taxon>Tylenchoidea</taxon>
        <taxon>Meloidogynidae</taxon>
        <taxon>Meloidogyninae</taxon>
        <taxon>Meloidogyne</taxon>
    </lineage>
</organism>
<dbReference type="EMBL" id="CAJEWN010000049">
    <property type="protein sequence ID" value="CAD2151969.1"/>
    <property type="molecule type" value="Genomic_DNA"/>
</dbReference>
<accession>A0A6V7UBR5</accession>
<proteinExistence type="predicted"/>
<comment type="caution">
    <text evidence="2">The sequence shown here is derived from an EMBL/GenBank/DDBJ whole genome shotgun (WGS) entry which is preliminary data.</text>
</comment>
<evidence type="ECO:0000256" key="1">
    <source>
        <dbReference type="SAM" id="Phobius"/>
    </source>
</evidence>
<keyword evidence="1" id="KW-1133">Transmembrane helix</keyword>
<keyword evidence="1" id="KW-0812">Transmembrane</keyword>
<name>A0A6V7UBR5_MELEN</name>
<feature type="transmembrane region" description="Helical" evidence="1">
    <location>
        <begin position="150"/>
        <end position="169"/>
    </location>
</feature>
<gene>
    <name evidence="2" type="ORF">MENT_LOCUS10594</name>
</gene>
<sequence>MFLFIRPTKPIILPNNIFDLNLQRILQNKIYGIRQFSSKSEVAEVDNKQIYLNKPIKINLSIFQSETEKEQKEKSEVGYPLLINEWESLQKKWADERDQFREQLEQEKPLLIEPTDLQRKMVVWTGMYSNLSEVPAKLNSFQVKRHGKSLIRRILCMAFIFYASLFYIYRCDETENRF</sequence>
<dbReference type="AlphaFoldDB" id="A0A6V7UBR5"/>
<dbReference type="Proteomes" id="UP000580250">
    <property type="component" value="Unassembled WGS sequence"/>
</dbReference>